<evidence type="ECO:0000313" key="1">
    <source>
        <dbReference type="EMBL" id="SFB51187.1"/>
    </source>
</evidence>
<name>A0A1I1BM21_9PSEU</name>
<keyword evidence="2" id="KW-1185">Reference proteome</keyword>
<gene>
    <name evidence="1" type="ORF">SAMN05216266_11539</name>
</gene>
<proteinExistence type="predicted"/>
<dbReference type="RefSeq" id="WP_091675378.1">
    <property type="nucleotide sequence ID" value="NZ_FOKG01000015.1"/>
</dbReference>
<dbReference type="OrthoDB" id="3701158at2"/>
<reference evidence="2" key="1">
    <citation type="submission" date="2016-10" db="EMBL/GenBank/DDBJ databases">
        <authorList>
            <person name="Varghese N."/>
            <person name="Submissions S."/>
        </authorList>
    </citation>
    <scope>NUCLEOTIDE SEQUENCE [LARGE SCALE GENOMIC DNA]</scope>
    <source>
        <strain evidence="2">CGMCC 4.3568</strain>
    </source>
</reference>
<protein>
    <submittedName>
        <fullName evidence="1">Uncharacterized protein</fullName>
    </submittedName>
</protein>
<dbReference type="AlphaFoldDB" id="A0A1I1BM21"/>
<sequence length="64" mass="7310">MTAPDDATLAVLIRQTQWLLDDVAHDLPAERVTPEKGEELARILEDLAALVRRRTWRVVIDSEM</sequence>
<organism evidence="1 2">
    <name type="scientific">Amycolatopsis marina</name>
    <dbReference type="NCBI Taxonomy" id="490629"/>
    <lineage>
        <taxon>Bacteria</taxon>
        <taxon>Bacillati</taxon>
        <taxon>Actinomycetota</taxon>
        <taxon>Actinomycetes</taxon>
        <taxon>Pseudonocardiales</taxon>
        <taxon>Pseudonocardiaceae</taxon>
        <taxon>Amycolatopsis</taxon>
    </lineage>
</organism>
<evidence type="ECO:0000313" key="2">
    <source>
        <dbReference type="Proteomes" id="UP000243799"/>
    </source>
</evidence>
<accession>A0A1I1BM21</accession>
<dbReference type="Proteomes" id="UP000243799">
    <property type="component" value="Unassembled WGS sequence"/>
</dbReference>
<dbReference type="STRING" id="490629.SAMN05216266_11539"/>
<dbReference type="EMBL" id="FOKG01000015">
    <property type="protein sequence ID" value="SFB51187.1"/>
    <property type="molecule type" value="Genomic_DNA"/>
</dbReference>